<dbReference type="PROSITE" id="PS50031">
    <property type="entry name" value="EH"/>
    <property type="match status" value="1"/>
</dbReference>
<evidence type="ECO:0000256" key="8">
    <source>
        <dbReference type="ARBA" id="ARBA00023054"/>
    </source>
</evidence>
<feature type="compositionally biased region" description="Low complexity" evidence="12">
    <location>
        <begin position="457"/>
        <end position="477"/>
    </location>
</feature>
<feature type="region of interest" description="Disordered" evidence="12">
    <location>
        <begin position="535"/>
        <end position="601"/>
    </location>
</feature>
<accession>A0A8K0WM38</accession>
<evidence type="ECO:0000259" key="13">
    <source>
        <dbReference type="PROSITE" id="PS50031"/>
    </source>
</evidence>
<keyword evidence="6" id="KW-0967">Endosome</keyword>
<feature type="compositionally biased region" description="Basic and acidic residues" evidence="12">
    <location>
        <begin position="175"/>
        <end position="208"/>
    </location>
</feature>
<keyword evidence="16" id="KW-1185">Reference proteome</keyword>
<dbReference type="EMBL" id="JAGPNK010000016">
    <property type="protein sequence ID" value="KAH7308166.1"/>
    <property type="molecule type" value="Genomic_DNA"/>
</dbReference>
<keyword evidence="10" id="KW-0206">Cytoskeleton</keyword>
<evidence type="ECO:0008006" key="17">
    <source>
        <dbReference type="Google" id="ProtNLM"/>
    </source>
</evidence>
<dbReference type="CDD" id="cd00052">
    <property type="entry name" value="EH"/>
    <property type="match status" value="1"/>
</dbReference>
<dbReference type="GO" id="GO:0005509">
    <property type="term" value="F:calcium ion binding"/>
    <property type="evidence" value="ECO:0007669"/>
    <property type="project" value="InterPro"/>
</dbReference>
<dbReference type="InterPro" id="IPR000261">
    <property type="entry name" value="EH_dom"/>
</dbReference>
<dbReference type="SMART" id="SM00027">
    <property type="entry name" value="EH"/>
    <property type="match status" value="1"/>
</dbReference>
<dbReference type="Pfam" id="PF12763">
    <property type="entry name" value="EH"/>
    <property type="match status" value="1"/>
</dbReference>
<evidence type="ECO:0000256" key="12">
    <source>
        <dbReference type="SAM" id="MobiDB-lite"/>
    </source>
</evidence>
<feature type="compositionally biased region" description="Polar residues" evidence="12">
    <location>
        <begin position="280"/>
        <end position="289"/>
    </location>
</feature>
<evidence type="ECO:0000256" key="9">
    <source>
        <dbReference type="ARBA" id="ARBA00023203"/>
    </source>
</evidence>
<dbReference type="PROSITE" id="PS00018">
    <property type="entry name" value="EF_HAND_1"/>
    <property type="match status" value="1"/>
</dbReference>
<keyword evidence="9" id="KW-0009">Actin-binding</keyword>
<feature type="domain" description="EF-hand" evidence="14">
    <location>
        <begin position="655"/>
        <end position="690"/>
    </location>
</feature>
<evidence type="ECO:0000256" key="3">
    <source>
        <dbReference type="ARBA" id="ARBA00004413"/>
    </source>
</evidence>
<feature type="compositionally biased region" description="Basic residues" evidence="12">
    <location>
        <begin position="578"/>
        <end position="601"/>
    </location>
</feature>
<dbReference type="GO" id="GO:0010008">
    <property type="term" value="C:endosome membrane"/>
    <property type="evidence" value="ECO:0007669"/>
    <property type="project" value="UniProtKB-SubCell"/>
</dbReference>
<dbReference type="OrthoDB" id="10045710at2759"/>
<evidence type="ECO:0000256" key="2">
    <source>
        <dbReference type="ARBA" id="ARBA00004134"/>
    </source>
</evidence>
<dbReference type="AlphaFoldDB" id="A0A8K0WM38"/>
<keyword evidence="10" id="KW-0963">Cytoplasm</keyword>
<evidence type="ECO:0000256" key="10">
    <source>
        <dbReference type="ARBA" id="ARBA00023212"/>
    </source>
</evidence>
<dbReference type="InterPro" id="IPR011992">
    <property type="entry name" value="EF-hand-dom_pair"/>
</dbReference>
<organism evidence="15 16">
    <name type="scientific">Stachybotrys elegans</name>
    <dbReference type="NCBI Taxonomy" id="80388"/>
    <lineage>
        <taxon>Eukaryota</taxon>
        <taxon>Fungi</taxon>
        <taxon>Dikarya</taxon>
        <taxon>Ascomycota</taxon>
        <taxon>Pezizomycotina</taxon>
        <taxon>Sordariomycetes</taxon>
        <taxon>Hypocreomycetidae</taxon>
        <taxon>Hypocreales</taxon>
        <taxon>Stachybotryaceae</taxon>
        <taxon>Stachybotrys</taxon>
    </lineage>
</organism>
<reference evidence="15" key="1">
    <citation type="journal article" date="2021" name="Nat. Commun.">
        <title>Genetic determinants of endophytism in the Arabidopsis root mycobiome.</title>
        <authorList>
            <person name="Mesny F."/>
            <person name="Miyauchi S."/>
            <person name="Thiergart T."/>
            <person name="Pickel B."/>
            <person name="Atanasova L."/>
            <person name="Karlsson M."/>
            <person name="Huettel B."/>
            <person name="Barry K.W."/>
            <person name="Haridas S."/>
            <person name="Chen C."/>
            <person name="Bauer D."/>
            <person name="Andreopoulos W."/>
            <person name="Pangilinan J."/>
            <person name="LaButti K."/>
            <person name="Riley R."/>
            <person name="Lipzen A."/>
            <person name="Clum A."/>
            <person name="Drula E."/>
            <person name="Henrissat B."/>
            <person name="Kohler A."/>
            <person name="Grigoriev I.V."/>
            <person name="Martin F.M."/>
            <person name="Hacquard S."/>
        </authorList>
    </citation>
    <scope>NUCLEOTIDE SEQUENCE</scope>
    <source>
        <strain evidence="15">MPI-CAGE-CH-0235</strain>
    </source>
</reference>
<evidence type="ECO:0000256" key="4">
    <source>
        <dbReference type="ARBA" id="ARBA00011159"/>
    </source>
</evidence>
<evidence type="ECO:0000256" key="6">
    <source>
        <dbReference type="ARBA" id="ARBA00022753"/>
    </source>
</evidence>
<gene>
    <name evidence="15" type="ORF">B0I35DRAFT_443023</name>
</gene>
<keyword evidence="8" id="KW-0175">Coiled coil</keyword>
<evidence type="ECO:0000256" key="7">
    <source>
        <dbReference type="ARBA" id="ARBA00022837"/>
    </source>
</evidence>
<evidence type="ECO:0000256" key="5">
    <source>
        <dbReference type="ARBA" id="ARBA00022583"/>
    </source>
</evidence>
<dbReference type="GO" id="GO:0006897">
    <property type="term" value="P:endocytosis"/>
    <property type="evidence" value="ECO:0007669"/>
    <property type="project" value="UniProtKB-KW"/>
</dbReference>
<dbReference type="GO" id="GO:0003779">
    <property type="term" value="F:actin binding"/>
    <property type="evidence" value="ECO:0007669"/>
    <property type="project" value="UniProtKB-KW"/>
</dbReference>
<keyword evidence="5" id="KW-0254">Endocytosis</keyword>
<evidence type="ECO:0000259" key="14">
    <source>
        <dbReference type="PROSITE" id="PS50222"/>
    </source>
</evidence>
<evidence type="ECO:0000256" key="11">
    <source>
        <dbReference type="ARBA" id="ARBA00025194"/>
    </source>
</evidence>
<comment type="subcellular location">
    <subcellularLocation>
        <location evidence="3">Cell membrane</location>
        <topology evidence="3">Peripheral membrane protein</topology>
        <orientation evidence="3">Cytoplasmic side</orientation>
    </subcellularLocation>
    <subcellularLocation>
        <location evidence="2">Cytoplasm</location>
        <location evidence="2">Cytoskeleton</location>
        <location evidence="2">Actin patch</location>
    </subcellularLocation>
    <subcellularLocation>
        <location evidence="1">Endosome membrane</location>
        <topology evidence="1">Peripheral membrane protein</topology>
        <orientation evidence="1">Cytoplasmic side</orientation>
    </subcellularLocation>
</comment>
<dbReference type="InterPro" id="IPR018247">
    <property type="entry name" value="EF_Hand_1_Ca_BS"/>
</dbReference>
<protein>
    <recommendedName>
        <fullName evidence="17">EH domain-containing protein</fullName>
    </recommendedName>
</protein>
<evidence type="ECO:0000256" key="1">
    <source>
        <dbReference type="ARBA" id="ARBA00004125"/>
    </source>
</evidence>
<feature type="domain" description="EH" evidence="13">
    <location>
        <begin position="611"/>
        <end position="704"/>
    </location>
</feature>
<feature type="compositionally biased region" description="Basic and acidic residues" evidence="12">
    <location>
        <begin position="290"/>
        <end position="299"/>
    </location>
</feature>
<feature type="region of interest" description="Disordered" evidence="12">
    <location>
        <begin position="26"/>
        <end position="516"/>
    </location>
</feature>
<dbReference type="GO" id="GO:0030479">
    <property type="term" value="C:actin cortical patch"/>
    <property type="evidence" value="ECO:0007669"/>
    <property type="project" value="UniProtKB-SubCell"/>
</dbReference>
<dbReference type="SUPFAM" id="SSF47473">
    <property type="entry name" value="EF-hand"/>
    <property type="match status" value="1"/>
</dbReference>
<evidence type="ECO:0000313" key="15">
    <source>
        <dbReference type="EMBL" id="KAH7308166.1"/>
    </source>
</evidence>
<dbReference type="InterPro" id="IPR002048">
    <property type="entry name" value="EF_hand_dom"/>
</dbReference>
<name>A0A8K0WM38_9HYPO</name>
<proteinExistence type="predicted"/>
<evidence type="ECO:0000313" key="16">
    <source>
        <dbReference type="Proteomes" id="UP000813444"/>
    </source>
</evidence>
<dbReference type="PROSITE" id="PS50222">
    <property type="entry name" value="EF_HAND_2"/>
    <property type="match status" value="1"/>
</dbReference>
<dbReference type="Gene3D" id="1.10.238.10">
    <property type="entry name" value="EF-hand"/>
    <property type="match status" value="1"/>
</dbReference>
<comment type="subunit">
    <text evidence="4">Component of the PAN1 actin cytoskeleton-regulatory complex.</text>
</comment>
<comment type="caution">
    <text evidence="15">The sequence shown here is derived from an EMBL/GenBank/DDBJ whole genome shotgun (WGS) entry which is preliminary data.</text>
</comment>
<dbReference type="Proteomes" id="UP000813444">
    <property type="component" value="Unassembled WGS sequence"/>
</dbReference>
<dbReference type="GO" id="GO:0005886">
    <property type="term" value="C:plasma membrane"/>
    <property type="evidence" value="ECO:0007669"/>
    <property type="project" value="UniProtKB-SubCell"/>
</dbReference>
<sequence>MTGASNATGPQDAAAAATALRGASLAFSKKKPAPPPPAKDNGALTAATTVGRPRSPPPSSASAGAGAFDHDAAARHQQLLPLGTSGLRDHPRIDPKSPSLIAATLAASRSASPTPKPRTPLRKDSLSGTTTPALLGEAVDSGSIPPTGSLISMFEQAKGNPGKKASPAPSVVSSLDERAAGRHEGAAAHKARLEMQRTHTGGKAHDKTPTTPVSVAAVPDLKPKPQHAKKPSLSKPVVKAEESSPAPAPKPKAQAAVLSKSPSRVEERPSPKPKPFLEPTKNTTPTANDTVDHGNRTREPPSTPIKPAANGSAPPAKPSAGLKSPPLDSETKPKPRPKLKPISPPPVATTQLTPAMASPTRYGTPRKPATPSKPISQSKPELASPRADRTPKHNPTTDPVKPSPRIAGMEKLQSPMRLTPASPVLSAAPKRPPTPPMPRGSQRKMPAPESSGRRQSVDSVSSDDTFVSASSVQSPERLPTPPPPRRKYPATASEPSSPTRGMSRPARPSNSSTANLPVDSLASAIVASSLASARLTPHSTGGTLAAPPLPSRQKSPRLRPTLRRPVSTSDDESDRHTDRHKKGALRGFQRGKHAHHEGSRKKWREEITLRERKRYEAVWASNRGVLLPSAKATGHDLSQHVANVVVREIWKRSRLPDDELAEVWDLVDRSGTGMLDRQEFVVGMWLIDQRLRGRKIPAKVSDSVWGSANGVRVIQPKGR</sequence>
<comment type="function">
    <text evidence="11">Component of the PAN1 actin cytoskeleton-regulatory complex required for the internalization of endosomes during actin-coupled endocytosis. The complex links the site of endocytosis to the cell membrane-associated actin cytoskeleton. Mediates uptake of external molecules and vacuolar degradation of plasma membrane proteins. Plays a role in the proper organization of the cell membrane-associated actin cytoskeleton and promotes its destabilization.</text>
</comment>
<keyword evidence="7" id="KW-0106">Calcium</keyword>